<dbReference type="OrthoDB" id="272778at2759"/>
<keyword evidence="1" id="KW-0732">Signal</keyword>
<proteinExistence type="predicted"/>
<evidence type="ECO:0000313" key="3">
    <source>
        <dbReference type="Proteomes" id="UP000631114"/>
    </source>
</evidence>
<dbReference type="Proteomes" id="UP000631114">
    <property type="component" value="Unassembled WGS sequence"/>
</dbReference>
<reference evidence="2 3" key="1">
    <citation type="submission" date="2020-10" db="EMBL/GenBank/DDBJ databases">
        <title>The Coptis chinensis genome and diversification of protoberbering-type alkaloids.</title>
        <authorList>
            <person name="Wang B."/>
            <person name="Shu S."/>
            <person name="Song C."/>
            <person name="Liu Y."/>
        </authorList>
    </citation>
    <scope>NUCLEOTIDE SEQUENCE [LARGE SCALE GENOMIC DNA]</scope>
    <source>
        <strain evidence="2">HL-2020</strain>
        <tissue evidence="2">Leaf</tissue>
    </source>
</reference>
<feature type="non-terminal residue" evidence="2">
    <location>
        <position position="1"/>
    </location>
</feature>
<comment type="caution">
    <text evidence="2">The sequence shown here is derived from an EMBL/GenBank/DDBJ whole genome shotgun (WGS) entry which is preliminary data.</text>
</comment>
<evidence type="ECO:0000256" key="1">
    <source>
        <dbReference type="SAM" id="SignalP"/>
    </source>
</evidence>
<dbReference type="PANTHER" id="PTHR43066">
    <property type="entry name" value="RHOMBOID-RELATED PROTEIN"/>
    <property type="match status" value="1"/>
</dbReference>
<name>A0A835LIR8_9MAGN</name>
<accession>A0A835LIR8</accession>
<feature type="signal peptide" evidence="1">
    <location>
        <begin position="1"/>
        <end position="19"/>
    </location>
</feature>
<keyword evidence="3" id="KW-1185">Reference proteome</keyword>
<sequence>AFILFSVVVSSLFEAVALAFFKDPSLNMLASGPYGLIFSSFVPFYFDIPVSIRFRIFGINFNDKSFAHFAGLQLLFSSWKRSILPGICGVLAGLRYHSNIFGIRPIKFPEFVSSFFSRLSWPTLGGSSPSASGRNVINWKHNLIPAVKWRQSIVSK</sequence>
<dbReference type="GO" id="GO:0004252">
    <property type="term" value="F:serine-type endopeptidase activity"/>
    <property type="evidence" value="ECO:0007669"/>
    <property type="project" value="TreeGrafter"/>
</dbReference>
<dbReference type="AlphaFoldDB" id="A0A835LIR8"/>
<organism evidence="2 3">
    <name type="scientific">Coptis chinensis</name>
    <dbReference type="NCBI Taxonomy" id="261450"/>
    <lineage>
        <taxon>Eukaryota</taxon>
        <taxon>Viridiplantae</taxon>
        <taxon>Streptophyta</taxon>
        <taxon>Embryophyta</taxon>
        <taxon>Tracheophyta</taxon>
        <taxon>Spermatophyta</taxon>
        <taxon>Magnoliopsida</taxon>
        <taxon>Ranunculales</taxon>
        <taxon>Ranunculaceae</taxon>
        <taxon>Coptidoideae</taxon>
        <taxon>Coptis</taxon>
    </lineage>
</organism>
<gene>
    <name evidence="2" type="ORF">IFM89_026693</name>
</gene>
<evidence type="ECO:0000313" key="2">
    <source>
        <dbReference type="EMBL" id="KAF9593992.1"/>
    </source>
</evidence>
<feature type="chain" id="PRO_5032916210" evidence="1">
    <location>
        <begin position="20"/>
        <end position="156"/>
    </location>
</feature>
<protein>
    <submittedName>
        <fullName evidence="2">Uncharacterized protein</fullName>
    </submittedName>
</protein>
<dbReference type="EMBL" id="JADFTS010000008">
    <property type="protein sequence ID" value="KAF9593992.1"/>
    <property type="molecule type" value="Genomic_DNA"/>
</dbReference>
<dbReference type="PANTHER" id="PTHR43066:SF21">
    <property type="entry name" value="UBIQUITIN-ASSOCIATED DOMAIN-CONTAINING PROTEIN 2"/>
    <property type="match status" value="1"/>
</dbReference>